<dbReference type="InterPro" id="IPR016454">
    <property type="entry name" value="Cysteine_dSase"/>
</dbReference>
<feature type="domain" description="Aminotransferase class V" evidence="9">
    <location>
        <begin position="3"/>
        <end position="359"/>
    </location>
</feature>
<evidence type="ECO:0000259" key="9">
    <source>
        <dbReference type="Pfam" id="PF00266"/>
    </source>
</evidence>
<comment type="cofactor">
    <cofactor evidence="1">
        <name>pyridoxal 5'-phosphate</name>
        <dbReference type="ChEBI" id="CHEBI:597326"/>
    </cofactor>
</comment>
<accession>A0ABS6SES1</accession>
<comment type="similarity">
    <text evidence="8">Belongs to the class-V pyridoxal-phosphate-dependent aminotransferase family.</text>
</comment>
<dbReference type="PANTHER" id="PTHR11601">
    <property type="entry name" value="CYSTEINE DESULFURYLASE FAMILY MEMBER"/>
    <property type="match status" value="1"/>
</dbReference>
<evidence type="ECO:0000256" key="7">
    <source>
        <dbReference type="ARBA" id="ARBA00023014"/>
    </source>
</evidence>
<sequence>MSIYLDYQASTPVDPGVLNAMQPYWETYFANPHSDHRAGWQAGAIIDVARNQVAGLIGAASEGCIFTSGATEANNLALKGAMQAAPAGRNRLVTVATEHSCVLESAHWLKRQGYELTVLPVDAGGLLSLDALGAALGDDVALVSVMAVNNEIGVIQPLQAIGARARAAGALFHTDAAQGFGKIPLDVEAMHIDLMSVSGHKIYGPKGIGALIVRPGVTLSPQMHGGGQEGDGLRSGTLAPALIAGLGKAAEISSGRMREDAEHAEKMWNIMTSLLPHPHRINGSVASRWHGNLNIAFADIDGARLIADLRRLSISSGAACASAKGRTSHVLEALGLSGPLAKASLRMGWGRFTTQADIEGAAAMINDAIEAQRRAAA</sequence>
<keyword evidence="7" id="KW-0411">Iron-sulfur</keyword>
<dbReference type="InterPro" id="IPR000192">
    <property type="entry name" value="Aminotrans_V_dom"/>
</dbReference>
<name>A0ABS6SES1_9SPHN</name>
<keyword evidence="4" id="KW-0479">Metal-binding</keyword>
<evidence type="ECO:0000256" key="2">
    <source>
        <dbReference type="ARBA" id="ARBA00013558"/>
    </source>
</evidence>
<proteinExistence type="inferred from homology"/>
<evidence type="ECO:0000256" key="1">
    <source>
        <dbReference type="ARBA" id="ARBA00001933"/>
    </source>
</evidence>
<reference evidence="10 11" key="1">
    <citation type="submission" date="2021-04" db="EMBL/GenBank/DDBJ databases">
        <authorList>
            <person name="Pira H."/>
            <person name="Risdian C."/>
            <person name="Wink J."/>
        </authorList>
    </citation>
    <scope>NUCLEOTIDE SEQUENCE [LARGE SCALE GENOMIC DNA]</scope>
    <source>
        <strain evidence="10 11">WHA3</strain>
    </source>
</reference>
<dbReference type="PROSITE" id="PS00595">
    <property type="entry name" value="AA_TRANSFER_CLASS_5"/>
    <property type="match status" value="1"/>
</dbReference>
<dbReference type="Pfam" id="PF00266">
    <property type="entry name" value="Aminotran_5"/>
    <property type="match status" value="1"/>
</dbReference>
<comment type="caution">
    <text evidence="10">The sequence shown here is derived from an EMBL/GenBank/DDBJ whole genome shotgun (WGS) entry which is preliminary data.</text>
</comment>
<evidence type="ECO:0000256" key="3">
    <source>
        <dbReference type="ARBA" id="ARBA00022679"/>
    </source>
</evidence>
<keyword evidence="11" id="KW-1185">Reference proteome</keyword>
<evidence type="ECO:0000256" key="4">
    <source>
        <dbReference type="ARBA" id="ARBA00022723"/>
    </source>
</evidence>
<dbReference type="EMBL" id="JAGSPA010000003">
    <property type="protein sequence ID" value="MBV7256902.1"/>
    <property type="molecule type" value="Genomic_DNA"/>
</dbReference>
<evidence type="ECO:0000313" key="11">
    <source>
        <dbReference type="Proteomes" id="UP000722336"/>
    </source>
</evidence>
<evidence type="ECO:0000256" key="6">
    <source>
        <dbReference type="ARBA" id="ARBA00023004"/>
    </source>
</evidence>
<keyword evidence="5" id="KW-0663">Pyridoxal phosphate</keyword>
<dbReference type="PIRSF" id="PIRSF005572">
    <property type="entry name" value="NifS"/>
    <property type="match status" value="1"/>
</dbReference>
<evidence type="ECO:0000256" key="8">
    <source>
        <dbReference type="RuleBase" id="RU004075"/>
    </source>
</evidence>
<keyword evidence="3" id="KW-0808">Transferase</keyword>
<keyword evidence="6" id="KW-0408">Iron</keyword>
<gene>
    <name evidence="10" type="ORF">KCG44_08910</name>
</gene>
<evidence type="ECO:0000313" key="10">
    <source>
        <dbReference type="EMBL" id="MBV7256902.1"/>
    </source>
</evidence>
<dbReference type="InterPro" id="IPR020578">
    <property type="entry name" value="Aminotrans_V_PyrdxlP_BS"/>
</dbReference>
<dbReference type="Proteomes" id="UP000722336">
    <property type="component" value="Unassembled WGS sequence"/>
</dbReference>
<dbReference type="PANTHER" id="PTHR11601:SF34">
    <property type="entry name" value="CYSTEINE DESULFURASE"/>
    <property type="match status" value="1"/>
</dbReference>
<dbReference type="RefSeq" id="WP_218445731.1">
    <property type="nucleotide sequence ID" value="NZ_JAGSPA010000003.1"/>
</dbReference>
<evidence type="ECO:0000256" key="5">
    <source>
        <dbReference type="ARBA" id="ARBA00022898"/>
    </source>
</evidence>
<protein>
    <recommendedName>
        <fullName evidence="2">Cysteine desulfurase</fullName>
    </recommendedName>
</protein>
<organism evidence="10 11">
    <name type="scientific">Pacificimonas pallii</name>
    <dbReference type="NCBI Taxonomy" id="2827236"/>
    <lineage>
        <taxon>Bacteria</taxon>
        <taxon>Pseudomonadati</taxon>
        <taxon>Pseudomonadota</taxon>
        <taxon>Alphaproteobacteria</taxon>
        <taxon>Sphingomonadales</taxon>
        <taxon>Sphingosinicellaceae</taxon>
        <taxon>Pacificimonas</taxon>
    </lineage>
</organism>